<dbReference type="OrthoDB" id="10323679at2759"/>
<comment type="caution">
    <text evidence="2">The sequence shown here is derived from an EMBL/GenBank/DDBJ whole genome shotgun (WGS) entry which is preliminary data.</text>
</comment>
<feature type="region of interest" description="Disordered" evidence="1">
    <location>
        <begin position="1"/>
        <end position="20"/>
    </location>
</feature>
<dbReference type="Proteomes" id="UP001149954">
    <property type="component" value="Unassembled WGS sequence"/>
</dbReference>
<dbReference type="AlphaFoldDB" id="A0A9X0C7P0"/>
<evidence type="ECO:0000256" key="1">
    <source>
        <dbReference type="SAM" id="MobiDB-lite"/>
    </source>
</evidence>
<accession>A0A9X0C7P0</accession>
<evidence type="ECO:0000313" key="3">
    <source>
        <dbReference type="Proteomes" id="UP001149954"/>
    </source>
</evidence>
<protein>
    <submittedName>
        <fullName evidence="2">Uncharacterized protein</fullName>
    </submittedName>
</protein>
<reference evidence="2" key="1">
    <citation type="submission" date="2022-12" db="EMBL/GenBank/DDBJ databases">
        <authorList>
            <person name="Petersen C."/>
        </authorList>
    </citation>
    <scope>NUCLEOTIDE SEQUENCE</scope>
    <source>
        <strain evidence="2">IBT 29495</strain>
    </source>
</reference>
<gene>
    <name evidence="2" type="ORF">N7463_007539</name>
</gene>
<proteinExistence type="predicted"/>
<dbReference type="EMBL" id="JAPWDS010000003">
    <property type="protein sequence ID" value="KAJ5504665.1"/>
    <property type="molecule type" value="Genomic_DNA"/>
</dbReference>
<evidence type="ECO:0000313" key="2">
    <source>
        <dbReference type="EMBL" id="KAJ5504665.1"/>
    </source>
</evidence>
<reference evidence="2" key="2">
    <citation type="journal article" date="2023" name="IMA Fungus">
        <title>Comparative genomic study of the Penicillium genus elucidates a diverse pangenome and 15 lateral gene transfer events.</title>
        <authorList>
            <person name="Petersen C."/>
            <person name="Sorensen T."/>
            <person name="Nielsen M.R."/>
            <person name="Sondergaard T.E."/>
            <person name="Sorensen J.L."/>
            <person name="Fitzpatrick D.A."/>
            <person name="Frisvad J.C."/>
            <person name="Nielsen K.L."/>
        </authorList>
    </citation>
    <scope>NUCLEOTIDE SEQUENCE</scope>
    <source>
        <strain evidence="2">IBT 29495</strain>
    </source>
</reference>
<sequence>MTTHGLSSILGDDPKSDSHGNLTRVVTLHVLRRGEVSGLDNGSCRDATSLYELLPEWAKAPKLCMYAALNML</sequence>
<name>A0A9X0C7P0_9EURO</name>
<organism evidence="2 3">
    <name type="scientific">Penicillium fimorum</name>
    <dbReference type="NCBI Taxonomy" id="1882269"/>
    <lineage>
        <taxon>Eukaryota</taxon>
        <taxon>Fungi</taxon>
        <taxon>Dikarya</taxon>
        <taxon>Ascomycota</taxon>
        <taxon>Pezizomycotina</taxon>
        <taxon>Eurotiomycetes</taxon>
        <taxon>Eurotiomycetidae</taxon>
        <taxon>Eurotiales</taxon>
        <taxon>Aspergillaceae</taxon>
        <taxon>Penicillium</taxon>
    </lineage>
</organism>
<keyword evidence="3" id="KW-1185">Reference proteome</keyword>